<feature type="transmembrane region" description="Helical" evidence="1">
    <location>
        <begin position="116"/>
        <end position="132"/>
    </location>
</feature>
<name>A0A381NQQ5_9ZZZZ</name>
<accession>A0A381NQQ5</accession>
<feature type="transmembrane region" description="Helical" evidence="1">
    <location>
        <begin position="52"/>
        <end position="72"/>
    </location>
</feature>
<dbReference type="AlphaFoldDB" id="A0A381NQQ5"/>
<dbReference type="Pfam" id="PF07690">
    <property type="entry name" value="MFS_1"/>
    <property type="match status" value="1"/>
</dbReference>
<organism evidence="2">
    <name type="scientific">marine metagenome</name>
    <dbReference type="NCBI Taxonomy" id="408172"/>
    <lineage>
        <taxon>unclassified sequences</taxon>
        <taxon>metagenomes</taxon>
        <taxon>ecological metagenomes</taxon>
    </lineage>
</organism>
<feature type="transmembrane region" description="Helical" evidence="1">
    <location>
        <begin position="335"/>
        <end position="356"/>
    </location>
</feature>
<feature type="transmembrane region" description="Helical" evidence="1">
    <location>
        <begin position="276"/>
        <end position="299"/>
    </location>
</feature>
<gene>
    <name evidence="2" type="ORF">METZ01_LOCUS9503</name>
</gene>
<dbReference type="InterPro" id="IPR011701">
    <property type="entry name" value="MFS"/>
</dbReference>
<keyword evidence="1" id="KW-0472">Membrane</keyword>
<dbReference type="GO" id="GO:0022857">
    <property type="term" value="F:transmembrane transporter activity"/>
    <property type="evidence" value="ECO:0007669"/>
    <property type="project" value="InterPro"/>
</dbReference>
<evidence type="ECO:0008006" key="3">
    <source>
        <dbReference type="Google" id="ProtNLM"/>
    </source>
</evidence>
<feature type="transmembrane region" description="Helical" evidence="1">
    <location>
        <begin position="246"/>
        <end position="270"/>
    </location>
</feature>
<feature type="transmembrane region" description="Helical" evidence="1">
    <location>
        <begin position="311"/>
        <end position="329"/>
    </location>
</feature>
<sequence>MKVQCSIAECPCPFFGTLLADISSPMVTIPENCGQTKSAKLEVNRYLRRPDLLLLLLAAAVPLSFSTWQALLNNFVVERAAFTGAEIGILQSLREVPGFLSFAVVLLLVLCREQTLAYLALLLLAIGTFVTGWFPTAIGLYATTVLMSLGYHYYETIQTSLSLQWLEKDRAAEFFGKIIAVGSFASIIAFALIWVLFDRLDFGFSVVYMLGGGLTAIICVSCWLVFPQFPEKVRQHRKLILRRRYWLYYVLVFLSGARRQIFIVFASFLMVEKFGFNVASISLLFLINAGINVLLAPRIGKLVGMIGDRRALVFEYSGLIIVFTAYAFVENAGIAAGLYIIDHFFFALAIAIKTYFQKIADPADIAATASVSFTINHVAAVILPIFLGILWLVSPAAVFLIGSGIALLSLLLSLNVPTEPTPGNEVVVGLWGVPRRMVTESR</sequence>
<dbReference type="SUPFAM" id="SSF103473">
    <property type="entry name" value="MFS general substrate transporter"/>
    <property type="match status" value="1"/>
</dbReference>
<evidence type="ECO:0000256" key="1">
    <source>
        <dbReference type="SAM" id="Phobius"/>
    </source>
</evidence>
<feature type="transmembrane region" description="Helical" evidence="1">
    <location>
        <begin position="138"/>
        <end position="154"/>
    </location>
</feature>
<keyword evidence="1" id="KW-0812">Transmembrane</keyword>
<reference evidence="2" key="1">
    <citation type="submission" date="2018-05" db="EMBL/GenBank/DDBJ databases">
        <authorList>
            <person name="Lanie J.A."/>
            <person name="Ng W.-L."/>
            <person name="Kazmierczak K.M."/>
            <person name="Andrzejewski T.M."/>
            <person name="Davidsen T.M."/>
            <person name="Wayne K.J."/>
            <person name="Tettelin H."/>
            <person name="Glass J.I."/>
            <person name="Rusch D."/>
            <person name="Podicherti R."/>
            <person name="Tsui H.-C.T."/>
            <person name="Winkler M.E."/>
        </authorList>
    </citation>
    <scope>NUCLEOTIDE SEQUENCE</scope>
</reference>
<proteinExistence type="predicted"/>
<feature type="transmembrane region" description="Helical" evidence="1">
    <location>
        <begin position="203"/>
        <end position="226"/>
    </location>
</feature>
<protein>
    <recommendedName>
        <fullName evidence="3">Major facilitator superfamily (MFS) profile domain-containing protein</fullName>
    </recommendedName>
</protein>
<feature type="transmembrane region" description="Helical" evidence="1">
    <location>
        <begin position="396"/>
        <end position="414"/>
    </location>
</feature>
<dbReference type="EMBL" id="UINC01000515">
    <property type="protein sequence ID" value="SUZ56649.1"/>
    <property type="molecule type" value="Genomic_DNA"/>
</dbReference>
<evidence type="ECO:0000313" key="2">
    <source>
        <dbReference type="EMBL" id="SUZ56649.1"/>
    </source>
</evidence>
<feature type="transmembrane region" description="Helical" evidence="1">
    <location>
        <begin position="92"/>
        <end position="109"/>
    </location>
</feature>
<dbReference type="InterPro" id="IPR036259">
    <property type="entry name" value="MFS_trans_sf"/>
</dbReference>
<dbReference type="PANTHER" id="PTHR23518:SF2">
    <property type="entry name" value="MAJOR FACILITATOR SUPERFAMILY TRANSPORTER"/>
    <property type="match status" value="1"/>
</dbReference>
<dbReference type="Gene3D" id="1.20.1250.20">
    <property type="entry name" value="MFS general substrate transporter like domains"/>
    <property type="match status" value="2"/>
</dbReference>
<keyword evidence="1" id="KW-1133">Transmembrane helix</keyword>
<feature type="transmembrane region" description="Helical" evidence="1">
    <location>
        <begin position="174"/>
        <end position="197"/>
    </location>
</feature>
<feature type="transmembrane region" description="Helical" evidence="1">
    <location>
        <begin position="368"/>
        <end position="390"/>
    </location>
</feature>
<dbReference type="PANTHER" id="PTHR23518">
    <property type="entry name" value="C-METHYLTRANSFERASE"/>
    <property type="match status" value="1"/>
</dbReference>